<feature type="region of interest" description="Disordered" evidence="1">
    <location>
        <begin position="419"/>
        <end position="600"/>
    </location>
</feature>
<feature type="compositionally biased region" description="Low complexity" evidence="1">
    <location>
        <begin position="562"/>
        <end position="574"/>
    </location>
</feature>
<feature type="transmembrane region" description="Helical" evidence="2">
    <location>
        <begin position="1614"/>
        <end position="1632"/>
    </location>
</feature>
<feature type="compositionally biased region" description="Basic and acidic residues" evidence="1">
    <location>
        <begin position="739"/>
        <end position="752"/>
    </location>
</feature>
<dbReference type="EMBL" id="SLWR01000012">
    <property type="protein sequence ID" value="TCO43705.1"/>
    <property type="molecule type" value="Genomic_DNA"/>
</dbReference>
<keyword evidence="2" id="KW-0472">Membrane</keyword>
<feature type="compositionally biased region" description="Basic and acidic residues" evidence="1">
    <location>
        <begin position="706"/>
        <end position="732"/>
    </location>
</feature>
<gene>
    <name evidence="4" type="ORF">EV646_112283</name>
</gene>
<feature type="compositionally biased region" description="Basic and acidic residues" evidence="1">
    <location>
        <begin position="1599"/>
        <end position="1608"/>
    </location>
</feature>
<proteinExistence type="predicted"/>
<keyword evidence="4" id="KW-0255">Endonuclease</keyword>
<accession>A0A4R2ILZ8</accession>
<feature type="region of interest" description="Disordered" evidence="1">
    <location>
        <begin position="1118"/>
        <end position="1149"/>
    </location>
</feature>
<feature type="compositionally biased region" description="Low complexity" evidence="1">
    <location>
        <begin position="433"/>
        <end position="477"/>
    </location>
</feature>
<feature type="compositionally biased region" description="Basic and acidic residues" evidence="1">
    <location>
        <begin position="1139"/>
        <end position="1149"/>
    </location>
</feature>
<feature type="region of interest" description="Disordered" evidence="1">
    <location>
        <begin position="1579"/>
        <end position="1608"/>
    </location>
</feature>
<dbReference type="InterPro" id="IPR057746">
    <property type="entry name" value="CpnT-like_N"/>
</dbReference>
<name>A0A4R2ILZ8_9ACTN</name>
<feature type="region of interest" description="Disordered" evidence="1">
    <location>
        <begin position="997"/>
        <end position="1021"/>
    </location>
</feature>
<keyword evidence="4" id="KW-0378">Hydrolase</keyword>
<evidence type="ECO:0000313" key="4">
    <source>
        <dbReference type="EMBL" id="TCO43705.1"/>
    </source>
</evidence>
<dbReference type="RefSeq" id="WP_132155111.1">
    <property type="nucleotide sequence ID" value="NZ_SLWR01000012.1"/>
</dbReference>
<sequence length="1941" mass="204921">MIPEPTTILWTWLRKAIDTIFPFWVDEDVAFVMRDLWNATANDLQQTVGDATAGNNQLPAAWRDPQGIGYHQNIDLMLNSPSTGTADLIQSMRDLSAMSGEYGKNIVWVKDQIYAELAANGVAFALSFGLPPGLGDFVRGRIVSGMATRIAGWIATAAGKIAEVAAGIRRLTPALAKELAIEVAEEPLITVGGQMIDQWRGQREGINWRDAVTAAQAAAVGTLIARPLAPIGLVASLPARAIFRSPGRLRDTVVNGSAAFAVNGISSPVSGTFVQAVADGKNPWEWQQYQKAIVEQGIGAGALASMRVGSHEAGHALSPWGDAHDGSSGGSASSSQDAGDVRTDTDPPGPPPSGELAKPNADGYQQQTGEANSSGTANAGDRLAAGHQLGDASDGGQAEAPAPLAGTAVPGVAAATAAQAPPSNLQAPNAAVAPTATQTGGAPAQQPQATQQNQGTTPQNQSGQNQSGQNQSGHNQAPDAKTGSKGSHDPSPSSKRGPAEASSRQEDNPSSDQQEDEGAALAEHRMALAEPQTGDSVRLEAGGAVGSSAGDSVGPHAGDLIGPNAGGPVAASAGGAVGHEHHHPGDAGWRSNQHVVDRGDGLPRTQETVAEVAAAAGVELNGAEVVIVEGAAEIRYLDQHNAYARVRVTEGGYQIRLGPASFVDRATLAATLAHEQTHVEQYRAERVGVASVNELESEAYASEAPALERLRAHDNGEVRGRDDVRRRGEQQRDPGAGRTADRSDPERYDAPHGGHGSARPRAGSGVPLFRQADGENGRTDPGDRSGGRDGDQSRDGTVQPGLTSPEAARDAVPDGEFGWFDPASPVADWDGQPGPQWSEWHRYGQNEARWLEEPSGRGRVAQARLRETYRVKRSHADDVERGNARARGVKGDQGGHAIGWRFFPLVFPPNYFPQNGTLNHGAFEAFENEIAAWIEAGKDVELTVYLTPNQGRPDSVTFVYQVTDAGGQTIYTGGRSFENQRLKGIKRFPTPRIRAFAPDNDPVFEPDDERTVAADRPTGPVTDAVTEALGRREVLAAAGVLEVVDMGNGRYRVETAGNEAYHLDLAVGPLEEGVVADYYAEPGTDPIAEVTLSDLLTPDAVPMVVARILAETAAATLDPSTDQLNGNDDRDTLTPAGEPDLHPRLSPKDRGDLAEARLLAFLYEQASSPFRRAAIAGQLALLIESMSLGKDQPNADLLRKLLPGLLDAGLVERFRDRQSPKDNRLRTPKYLAKAAGSSIWTALLVGAAAYAATDSWATAVATAAPSVVAGFVGAFSEHRLDKHKSDPKRPAYDADRKKLEHQHRGLDGMLDGEQPAEPIDNGSRGADPKHYKVRHLVPASAGLGAAVLLWLGGFPALPSALAGPVIALVKSYTERMNDVSKRDARRARVAANVARQLANPDSAQNQLIRVLQEQAERLRALRAYLEDHRLNGADLSGHDLNWTEPTVPEGEITTPDPPSLGSYAGTQSIDGAVAGTARGAVAKRPSPDLDPTDLARRFDAALEVLITAIGTAMATGLLGAVGDKIFADMEEAATYAQKSWDYAQREAVRGQALIDTLAEPLHRLNHALHELAQLAGAGRSAPDLTDRTADRSVVPAPPKHPDGPRPKRDLKYRVYAATAFLGALGATTVFGFDGVFDVLDVTVFTTVAAALGGFTGTPIAKMLFQRAQFARKDANAAALNKQGVDPAQLARQSGTGRYLIAQLMDQIDQLTDLLTQAGRSPVAVSPADADYTDRVRAAVERAFVHNQTAPADERSWDRDVRQDRIDALQRIDRLAAAVDWADATAPGSADAAAARARLAHAINLYEAIDGDGAPRSFPDLGRVSPARGQRVTGGPTDQVRAGAAKALGRMLGEPAGKRSLADRLELLESIVRAAYAVDAHADHALMGAGTEASLADLRAKLDELIADYEKLLIKANILGGFPRPAISPATPPDVSSGTAPG</sequence>
<feature type="transmembrane region" description="Helical" evidence="2">
    <location>
        <begin position="1644"/>
        <end position="1664"/>
    </location>
</feature>
<comment type="caution">
    <text evidence="4">The sequence shown here is derived from an EMBL/GenBank/DDBJ whole genome shotgun (WGS) entry which is preliminary data.</text>
</comment>
<dbReference type="Pfam" id="PF25547">
    <property type="entry name" value="WXG100_2"/>
    <property type="match status" value="1"/>
</dbReference>
<keyword evidence="2" id="KW-0812">Transmembrane</keyword>
<evidence type="ECO:0000256" key="1">
    <source>
        <dbReference type="SAM" id="MobiDB-lite"/>
    </source>
</evidence>
<feature type="domain" description="Outer membrane channel protein CpnT-like N-terminal" evidence="3">
    <location>
        <begin position="1"/>
        <end position="150"/>
    </location>
</feature>
<keyword evidence="5" id="KW-1185">Reference proteome</keyword>
<evidence type="ECO:0000313" key="5">
    <source>
        <dbReference type="Proteomes" id="UP000295573"/>
    </source>
</evidence>
<dbReference type="Proteomes" id="UP000295573">
    <property type="component" value="Unassembled WGS sequence"/>
</dbReference>
<protein>
    <submittedName>
        <fullName evidence="4">DNA/RNA non-specific endonuclease</fullName>
    </submittedName>
</protein>
<evidence type="ECO:0000259" key="3">
    <source>
        <dbReference type="Pfam" id="PF25547"/>
    </source>
</evidence>
<keyword evidence="2" id="KW-1133">Transmembrane helix</keyword>
<feature type="region of interest" description="Disordered" evidence="1">
    <location>
        <begin position="1305"/>
        <end position="1327"/>
    </location>
</feature>
<dbReference type="OrthoDB" id="3798249at2"/>
<keyword evidence="4" id="KW-0540">Nuclease</keyword>
<feature type="region of interest" description="Disordered" evidence="1">
    <location>
        <begin position="706"/>
        <end position="835"/>
    </location>
</feature>
<dbReference type="GO" id="GO:0004519">
    <property type="term" value="F:endonuclease activity"/>
    <property type="evidence" value="ECO:0007669"/>
    <property type="project" value="UniProtKB-KW"/>
</dbReference>
<organism evidence="4 5">
    <name type="scientific">Kribbella antiqua</name>
    <dbReference type="NCBI Taxonomy" id="2512217"/>
    <lineage>
        <taxon>Bacteria</taxon>
        <taxon>Bacillati</taxon>
        <taxon>Actinomycetota</taxon>
        <taxon>Actinomycetes</taxon>
        <taxon>Propionibacteriales</taxon>
        <taxon>Kribbellaceae</taxon>
        <taxon>Kribbella</taxon>
    </lineage>
</organism>
<feature type="compositionally biased region" description="Basic and acidic residues" evidence="1">
    <location>
        <begin position="772"/>
        <end position="794"/>
    </location>
</feature>
<feature type="compositionally biased region" description="Polar residues" evidence="1">
    <location>
        <begin position="363"/>
        <end position="377"/>
    </location>
</feature>
<reference evidence="4 5" key="1">
    <citation type="journal article" date="2015" name="Stand. Genomic Sci.">
        <title>Genomic Encyclopedia of Bacterial and Archaeal Type Strains, Phase III: the genomes of soil and plant-associated and newly described type strains.</title>
        <authorList>
            <person name="Whitman W.B."/>
            <person name="Woyke T."/>
            <person name="Klenk H.P."/>
            <person name="Zhou Y."/>
            <person name="Lilburn T.G."/>
            <person name="Beck B.J."/>
            <person name="De Vos P."/>
            <person name="Vandamme P."/>
            <person name="Eisen J.A."/>
            <person name="Garrity G."/>
            <person name="Hugenholtz P."/>
            <person name="Kyrpides N.C."/>
        </authorList>
    </citation>
    <scope>NUCLEOTIDE SEQUENCE [LARGE SCALE GENOMIC DNA]</scope>
    <source>
        <strain evidence="4 5">VKM Ac-2541</strain>
    </source>
</reference>
<feature type="region of interest" description="Disordered" evidence="1">
    <location>
        <begin position="313"/>
        <end position="381"/>
    </location>
</feature>
<evidence type="ECO:0000256" key="2">
    <source>
        <dbReference type="SAM" id="Phobius"/>
    </source>
</evidence>